<gene>
    <name evidence="1" type="ORF">LCOR_02646.1</name>
</gene>
<comment type="caution">
    <text evidence="1">The sequence shown here is derived from an EMBL/GenBank/DDBJ whole genome shotgun (WGS) entry which is preliminary data.</text>
</comment>
<dbReference type="EMBL" id="CBTN010000008">
    <property type="protein sequence ID" value="CDH50973.1"/>
    <property type="molecule type" value="Genomic_DNA"/>
</dbReference>
<dbReference type="Proteomes" id="UP000027586">
    <property type="component" value="Unassembled WGS sequence"/>
</dbReference>
<keyword evidence="2" id="KW-1185">Reference proteome</keyword>
<proteinExistence type="predicted"/>
<evidence type="ECO:0000313" key="1">
    <source>
        <dbReference type="EMBL" id="CDH50973.1"/>
    </source>
</evidence>
<reference evidence="1" key="1">
    <citation type="submission" date="2013-08" db="EMBL/GenBank/DDBJ databases">
        <title>Gene expansion shapes genome architecture in the human pathogen Lichtheimia corymbifera: an evolutionary genomics analysis in the ancient terrestrial Mucorales (Mucoromycotina).</title>
        <authorList>
            <person name="Schwartze V.U."/>
            <person name="Winter S."/>
            <person name="Shelest E."/>
            <person name="Marcet-Houben M."/>
            <person name="Horn F."/>
            <person name="Wehner S."/>
            <person name="Hoffmann K."/>
            <person name="Riege K."/>
            <person name="Sammeth M."/>
            <person name="Nowrousian M."/>
            <person name="Valiante V."/>
            <person name="Linde J."/>
            <person name="Jacobsen I.D."/>
            <person name="Marz M."/>
            <person name="Brakhage A.A."/>
            <person name="Gabaldon T."/>
            <person name="Bocker S."/>
            <person name="Voigt K."/>
        </authorList>
    </citation>
    <scope>NUCLEOTIDE SEQUENCE [LARGE SCALE GENOMIC DNA]</scope>
    <source>
        <strain evidence="1">FSU 9682</strain>
    </source>
</reference>
<protein>
    <submittedName>
        <fullName evidence="1">Uncharacterized protein</fullName>
    </submittedName>
</protein>
<sequence length="115" mass="13026">MGMSAFVRISKDSNASRSLLSLGRSDWDAHDLITQHVWYNLEHRAIYRASSQQSPPLSAGETINQIKLLSCSPFSRYLIVNVNAIKRKHVIFSRFFVLHNMKTKEASGCDVILCT</sequence>
<dbReference type="AlphaFoldDB" id="A0A068RLD2"/>
<accession>A0A068RLD2</accession>
<organism evidence="1 2">
    <name type="scientific">Lichtheimia corymbifera JMRC:FSU:9682</name>
    <dbReference type="NCBI Taxonomy" id="1263082"/>
    <lineage>
        <taxon>Eukaryota</taxon>
        <taxon>Fungi</taxon>
        <taxon>Fungi incertae sedis</taxon>
        <taxon>Mucoromycota</taxon>
        <taxon>Mucoromycotina</taxon>
        <taxon>Mucoromycetes</taxon>
        <taxon>Mucorales</taxon>
        <taxon>Lichtheimiaceae</taxon>
        <taxon>Lichtheimia</taxon>
    </lineage>
</organism>
<name>A0A068RLD2_9FUNG</name>
<evidence type="ECO:0000313" key="2">
    <source>
        <dbReference type="Proteomes" id="UP000027586"/>
    </source>
</evidence>
<dbReference type="VEuPathDB" id="FungiDB:LCOR_02646.1"/>